<protein>
    <submittedName>
        <fullName evidence="2">Uncharacterized protein</fullName>
    </submittedName>
</protein>
<accession>A0A420HV47</accession>
<evidence type="ECO:0000313" key="2">
    <source>
        <dbReference type="EMBL" id="RKF61287.1"/>
    </source>
</evidence>
<comment type="caution">
    <text evidence="2">The sequence shown here is derived from an EMBL/GenBank/DDBJ whole genome shotgun (WGS) entry which is preliminary data.</text>
</comment>
<dbReference type="Proteomes" id="UP000286134">
    <property type="component" value="Unassembled WGS sequence"/>
</dbReference>
<evidence type="ECO:0000256" key="1">
    <source>
        <dbReference type="SAM" id="MobiDB-lite"/>
    </source>
</evidence>
<organism evidence="2 3">
    <name type="scientific">Erysiphe neolycopersici</name>
    <dbReference type="NCBI Taxonomy" id="212602"/>
    <lineage>
        <taxon>Eukaryota</taxon>
        <taxon>Fungi</taxon>
        <taxon>Dikarya</taxon>
        <taxon>Ascomycota</taxon>
        <taxon>Pezizomycotina</taxon>
        <taxon>Leotiomycetes</taxon>
        <taxon>Erysiphales</taxon>
        <taxon>Erysiphaceae</taxon>
        <taxon>Erysiphe</taxon>
    </lineage>
</organism>
<keyword evidence="3" id="KW-1185">Reference proteome</keyword>
<feature type="region of interest" description="Disordered" evidence="1">
    <location>
        <begin position="290"/>
        <end position="313"/>
    </location>
</feature>
<proteinExistence type="predicted"/>
<evidence type="ECO:0000313" key="3">
    <source>
        <dbReference type="Proteomes" id="UP000286134"/>
    </source>
</evidence>
<dbReference type="EMBL" id="MCFK01004356">
    <property type="protein sequence ID" value="RKF61287.1"/>
    <property type="molecule type" value="Genomic_DNA"/>
</dbReference>
<feature type="compositionally biased region" description="Basic and acidic residues" evidence="1">
    <location>
        <begin position="291"/>
        <end position="305"/>
    </location>
</feature>
<name>A0A420HV47_9PEZI</name>
<dbReference type="OrthoDB" id="3592922at2759"/>
<dbReference type="AlphaFoldDB" id="A0A420HV47"/>
<sequence>MLTYIPICHFQGAATRSAVRATPRNPVSAPAVRTTLPKSKTTTVFHLLKVKGEFMSIHRISCFKFFKASDTNAQTPDMSSSSSYDTEMKNSNDASIFIDHITKEKRQNRDKDKFSTPLSQVRDVDSLSIESIFSEITVSTFHEDIEEYKRRNSSAGFWFPVIPDDTRVISESRPQLFLGSKYASLADASRSQQARFQRKLLEAKRYMINPEDRLLENFINNTLATLATMFPQFAHELLAMRETFFIDFINAKAYKQSSEESKIRNSLLCPMVLRTDLNKSSTTLMKSIGHIAEKKNNHAEKEKISNEGNNEPI</sequence>
<reference evidence="2 3" key="1">
    <citation type="journal article" date="2018" name="BMC Genomics">
        <title>Comparative genome analyses reveal sequence features reflecting distinct modes of host-adaptation between dicot and monocot powdery mildew.</title>
        <authorList>
            <person name="Wu Y."/>
            <person name="Ma X."/>
            <person name="Pan Z."/>
            <person name="Kale S.D."/>
            <person name="Song Y."/>
            <person name="King H."/>
            <person name="Zhang Q."/>
            <person name="Presley C."/>
            <person name="Deng X."/>
            <person name="Wei C.I."/>
            <person name="Xiao S."/>
        </authorList>
    </citation>
    <scope>NUCLEOTIDE SEQUENCE [LARGE SCALE GENOMIC DNA]</scope>
    <source>
        <strain evidence="2">UMSG2</strain>
    </source>
</reference>
<gene>
    <name evidence="2" type="ORF">OnM2_043024</name>
</gene>